<keyword evidence="2" id="KW-1133">Transmembrane helix</keyword>
<sequence>MFHYIENHEEQLEINNEGLIEYMQANTHGEEFAFILFLGVSSSHKSRIATDFSRVQHQSFPLYNGHTDGAYVSYIGRYNDLVNRFNIQQEVNDPHLFLVDVQGFTANTIKTETLLALLMPLISQCSSIVFFQQSFTDLSFLPMIEYIYHRAERSSLIINITGFEERIANLDVRRIINDTQNSQISNELHERNMAFSIVNYCDQTSNLLYRKIMDGARIHFRRDQNEFFDMLNNPLLIDPQEIFRISNPIEYGIYEGLLHTMTRELYNLFIRYRDLSTIETIDRLEAEYNRTYEDYCQQFQPSLRVRNIINVKITNILQIKRQRVLLLQQQAADNERNAQERRQNQLAIEQRLQQIAHEITEIANNSRLQLLESIGTEDITLINNVVTELRLELNNYINRINNLGENYMNLVRNHKDHIINKFSTIRDVFSALLREKNRKKWIERFIIIAIIAASIALAWWYFGWANPLPAIKNLLIKSKDYTKLIYNKIPDDIPEKAISLVNDSKKMEALKNIQIVASILGGIAVTAYSFCPSKICAIFSWFKGMWDKAMEIIGLRVNLDQINELLHPFEEYNYLDN</sequence>
<gene>
    <name evidence="3" type="ORF">TVAG_165640</name>
</gene>
<keyword evidence="4" id="KW-1185">Reference proteome</keyword>
<dbReference type="EMBL" id="DS113249">
    <property type="protein sequence ID" value="EAY15936.1"/>
    <property type="molecule type" value="Genomic_DNA"/>
</dbReference>
<dbReference type="SMR" id="A2DUP5"/>
<dbReference type="AlphaFoldDB" id="A2DUP5"/>
<reference evidence="3" key="1">
    <citation type="submission" date="2006-10" db="EMBL/GenBank/DDBJ databases">
        <authorList>
            <person name="Amadeo P."/>
            <person name="Zhao Q."/>
            <person name="Wortman J."/>
            <person name="Fraser-Liggett C."/>
            <person name="Carlton J."/>
        </authorList>
    </citation>
    <scope>NUCLEOTIDE SEQUENCE</scope>
    <source>
        <strain evidence="3">G3</strain>
    </source>
</reference>
<proteinExistence type="predicted"/>
<feature type="coiled-coil region" evidence="1">
    <location>
        <begin position="386"/>
        <end position="413"/>
    </location>
</feature>
<reference evidence="3" key="2">
    <citation type="journal article" date="2007" name="Science">
        <title>Draft genome sequence of the sexually transmitted pathogen Trichomonas vaginalis.</title>
        <authorList>
            <person name="Carlton J.M."/>
            <person name="Hirt R.P."/>
            <person name="Silva J.C."/>
            <person name="Delcher A.L."/>
            <person name="Schatz M."/>
            <person name="Zhao Q."/>
            <person name="Wortman J.R."/>
            <person name="Bidwell S.L."/>
            <person name="Alsmark U.C.M."/>
            <person name="Besteiro S."/>
            <person name="Sicheritz-Ponten T."/>
            <person name="Noel C.J."/>
            <person name="Dacks J.B."/>
            <person name="Foster P.G."/>
            <person name="Simillion C."/>
            <person name="Van de Peer Y."/>
            <person name="Miranda-Saavedra D."/>
            <person name="Barton G.J."/>
            <person name="Westrop G.D."/>
            <person name="Mueller S."/>
            <person name="Dessi D."/>
            <person name="Fiori P.L."/>
            <person name="Ren Q."/>
            <person name="Paulsen I."/>
            <person name="Zhang H."/>
            <person name="Bastida-Corcuera F.D."/>
            <person name="Simoes-Barbosa A."/>
            <person name="Brown M.T."/>
            <person name="Hayes R.D."/>
            <person name="Mukherjee M."/>
            <person name="Okumura C.Y."/>
            <person name="Schneider R."/>
            <person name="Smith A.J."/>
            <person name="Vanacova S."/>
            <person name="Villalvazo M."/>
            <person name="Haas B.J."/>
            <person name="Pertea M."/>
            <person name="Feldblyum T.V."/>
            <person name="Utterback T.R."/>
            <person name="Shu C.L."/>
            <person name="Osoegawa K."/>
            <person name="de Jong P.J."/>
            <person name="Hrdy I."/>
            <person name="Horvathova L."/>
            <person name="Zubacova Z."/>
            <person name="Dolezal P."/>
            <person name="Malik S.B."/>
            <person name="Logsdon J.M. Jr."/>
            <person name="Henze K."/>
            <person name="Gupta A."/>
            <person name="Wang C.C."/>
            <person name="Dunne R.L."/>
            <person name="Upcroft J.A."/>
            <person name="Upcroft P."/>
            <person name="White O."/>
            <person name="Salzberg S.L."/>
            <person name="Tang P."/>
            <person name="Chiu C.-H."/>
            <person name="Lee Y.-S."/>
            <person name="Embley T.M."/>
            <person name="Coombs G.H."/>
            <person name="Mottram J.C."/>
            <person name="Tachezy J."/>
            <person name="Fraser-Liggett C.M."/>
            <person name="Johnson P.J."/>
        </authorList>
    </citation>
    <scope>NUCLEOTIDE SEQUENCE [LARGE SCALE GENOMIC DNA]</scope>
    <source>
        <strain evidence="3">G3</strain>
    </source>
</reference>
<dbReference type="InParanoid" id="A2DUP5"/>
<protein>
    <submittedName>
        <fullName evidence="3">Uncharacterized protein</fullName>
    </submittedName>
</protein>
<accession>A2DUP5</accession>
<dbReference type="VEuPathDB" id="TrichDB:TVAGG3_0662590"/>
<dbReference type="Proteomes" id="UP000001542">
    <property type="component" value="Unassembled WGS sequence"/>
</dbReference>
<keyword evidence="2" id="KW-0472">Membrane</keyword>
<organism evidence="3 4">
    <name type="scientific">Trichomonas vaginalis (strain ATCC PRA-98 / G3)</name>
    <dbReference type="NCBI Taxonomy" id="412133"/>
    <lineage>
        <taxon>Eukaryota</taxon>
        <taxon>Metamonada</taxon>
        <taxon>Parabasalia</taxon>
        <taxon>Trichomonadida</taxon>
        <taxon>Trichomonadidae</taxon>
        <taxon>Trichomonas</taxon>
    </lineage>
</organism>
<evidence type="ECO:0000256" key="1">
    <source>
        <dbReference type="SAM" id="Coils"/>
    </source>
</evidence>
<dbReference type="KEGG" id="tva:4773943"/>
<evidence type="ECO:0000256" key="2">
    <source>
        <dbReference type="SAM" id="Phobius"/>
    </source>
</evidence>
<evidence type="ECO:0000313" key="3">
    <source>
        <dbReference type="EMBL" id="EAY15936.1"/>
    </source>
</evidence>
<feature type="transmembrane region" description="Helical" evidence="2">
    <location>
        <begin position="515"/>
        <end position="542"/>
    </location>
</feature>
<feature type="transmembrane region" description="Helical" evidence="2">
    <location>
        <begin position="441"/>
        <end position="462"/>
    </location>
</feature>
<keyword evidence="1" id="KW-0175">Coiled coil</keyword>
<name>A2DUP5_TRIV3</name>
<dbReference type="VEuPathDB" id="TrichDB:TVAG_165640"/>
<evidence type="ECO:0000313" key="4">
    <source>
        <dbReference type="Proteomes" id="UP000001542"/>
    </source>
</evidence>
<keyword evidence="2" id="KW-0812">Transmembrane</keyword>
<dbReference type="RefSeq" id="XP_001328159.1">
    <property type="nucleotide sequence ID" value="XM_001328124.1"/>
</dbReference>